<accession>A0A8J1XS03</accession>
<evidence type="ECO:0000313" key="1">
    <source>
        <dbReference type="EMBL" id="CAH1790193.1"/>
    </source>
</evidence>
<protein>
    <submittedName>
        <fullName evidence="1">Uncharacterized protein</fullName>
    </submittedName>
</protein>
<gene>
    <name evidence="1" type="ORF">OFUS_LOCUS15437</name>
</gene>
<comment type="caution">
    <text evidence="1">The sequence shown here is derived from an EMBL/GenBank/DDBJ whole genome shotgun (WGS) entry which is preliminary data.</text>
</comment>
<proteinExistence type="predicted"/>
<feature type="non-terminal residue" evidence="1">
    <location>
        <position position="122"/>
    </location>
</feature>
<keyword evidence="2" id="KW-1185">Reference proteome</keyword>
<name>A0A8J1XS03_OWEFU</name>
<dbReference type="Proteomes" id="UP000749559">
    <property type="component" value="Unassembled WGS sequence"/>
</dbReference>
<reference evidence="1" key="1">
    <citation type="submission" date="2022-03" db="EMBL/GenBank/DDBJ databases">
        <authorList>
            <person name="Martin C."/>
        </authorList>
    </citation>
    <scope>NUCLEOTIDE SEQUENCE</scope>
</reference>
<organism evidence="1 2">
    <name type="scientific">Owenia fusiformis</name>
    <name type="common">Polychaete worm</name>
    <dbReference type="NCBI Taxonomy" id="6347"/>
    <lineage>
        <taxon>Eukaryota</taxon>
        <taxon>Metazoa</taxon>
        <taxon>Spiralia</taxon>
        <taxon>Lophotrochozoa</taxon>
        <taxon>Annelida</taxon>
        <taxon>Polychaeta</taxon>
        <taxon>Sedentaria</taxon>
        <taxon>Canalipalpata</taxon>
        <taxon>Sabellida</taxon>
        <taxon>Oweniida</taxon>
        <taxon>Oweniidae</taxon>
        <taxon>Owenia</taxon>
    </lineage>
</organism>
<dbReference type="AlphaFoldDB" id="A0A8J1XS03"/>
<evidence type="ECO:0000313" key="2">
    <source>
        <dbReference type="Proteomes" id="UP000749559"/>
    </source>
</evidence>
<dbReference type="EMBL" id="CAIIXF020000007">
    <property type="protein sequence ID" value="CAH1790193.1"/>
    <property type="molecule type" value="Genomic_DNA"/>
</dbReference>
<sequence length="122" mass="14010">SIGSMCWRLRSQDKYFKPHEPKNTGTDIPGVGGVEPREFEDLELFFRKQLRSSNKTLTCEMSPHIFATDTTNAGRQTQLSTKKLETLTIYVLDVTLLKPLSIMNLMKICSRNINRFRMVNSP</sequence>